<dbReference type="GO" id="GO:0005886">
    <property type="term" value="C:plasma membrane"/>
    <property type="evidence" value="ECO:0007669"/>
    <property type="project" value="UniProtKB-SubCell"/>
</dbReference>
<dbReference type="SUPFAM" id="SSF53067">
    <property type="entry name" value="Actin-like ATPase domain"/>
    <property type="match status" value="1"/>
</dbReference>
<evidence type="ECO:0000259" key="11">
    <source>
        <dbReference type="Pfam" id="PF12693"/>
    </source>
</evidence>
<dbReference type="EMBL" id="SLXD01000001">
    <property type="protein sequence ID" value="TCP05220.1"/>
    <property type="molecule type" value="Genomic_DNA"/>
</dbReference>
<evidence type="ECO:0000256" key="4">
    <source>
        <dbReference type="ARBA" id="ARBA00022475"/>
    </source>
</evidence>
<comment type="caution">
    <text evidence="12">The sequence shown here is derived from an EMBL/GenBank/DDBJ whole genome shotgun (WGS) entry which is preliminary data.</text>
</comment>
<evidence type="ECO:0000313" key="13">
    <source>
        <dbReference type="Proteomes" id="UP000295106"/>
    </source>
</evidence>
<dbReference type="GeneID" id="99686820"/>
<gene>
    <name evidence="12" type="ORF">EV684_10192</name>
</gene>
<evidence type="ECO:0000256" key="9">
    <source>
        <dbReference type="ARBA" id="ARBA00023136"/>
    </source>
</evidence>
<evidence type="ECO:0000313" key="12">
    <source>
        <dbReference type="EMBL" id="TCP05220.1"/>
    </source>
</evidence>
<evidence type="ECO:0000259" key="10">
    <source>
        <dbReference type="Pfam" id="PF05134"/>
    </source>
</evidence>
<dbReference type="AlphaFoldDB" id="A0A4R2MEW0"/>
<proteinExistence type="inferred from homology"/>
<evidence type="ECO:0000256" key="6">
    <source>
        <dbReference type="ARBA" id="ARBA00022692"/>
    </source>
</evidence>
<name>A0A4R2MEW0_RUBGE</name>
<keyword evidence="8" id="KW-1133">Transmembrane helix</keyword>
<dbReference type="RefSeq" id="WP_132644243.1">
    <property type="nucleotide sequence ID" value="NZ_CP181386.1"/>
</dbReference>
<feature type="domain" description="GspL cytoplasmic actin-ATPase-like" evidence="10">
    <location>
        <begin position="54"/>
        <end position="211"/>
    </location>
</feature>
<keyword evidence="5" id="KW-0997">Cell inner membrane</keyword>
<dbReference type="Proteomes" id="UP000295106">
    <property type="component" value="Unassembled WGS sequence"/>
</dbReference>
<dbReference type="NCBIfam" id="TIGR01709">
    <property type="entry name" value="typeII_sec_gspL"/>
    <property type="match status" value="1"/>
</dbReference>
<dbReference type="GO" id="GO:0015627">
    <property type="term" value="C:type II protein secretion system complex"/>
    <property type="evidence" value="ECO:0007669"/>
    <property type="project" value="InterPro"/>
</dbReference>
<dbReference type="OrthoDB" id="8557903at2"/>
<dbReference type="Pfam" id="PF05134">
    <property type="entry name" value="T2SSL"/>
    <property type="match status" value="1"/>
</dbReference>
<organism evidence="12 13">
    <name type="scientific">Rubrivivax gelatinosus</name>
    <name type="common">Rhodocyclus gelatinosus</name>
    <name type="synonym">Rhodopseudomonas gelatinosa</name>
    <dbReference type="NCBI Taxonomy" id="28068"/>
    <lineage>
        <taxon>Bacteria</taxon>
        <taxon>Pseudomonadati</taxon>
        <taxon>Pseudomonadota</taxon>
        <taxon>Betaproteobacteria</taxon>
        <taxon>Burkholderiales</taxon>
        <taxon>Sphaerotilaceae</taxon>
        <taxon>Rubrivivax</taxon>
    </lineage>
</organism>
<dbReference type="InterPro" id="IPR007812">
    <property type="entry name" value="T2SS_protein-GspL"/>
</dbReference>
<comment type="similarity">
    <text evidence="2">Belongs to the GSP L family.</text>
</comment>
<evidence type="ECO:0000256" key="5">
    <source>
        <dbReference type="ARBA" id="ARBA00022519"/>
    </source>
</evidence>
<feature type="domain" description="GspL periplasmic" evidence="11">
    <location>
        <begin position="264"/>
        <end position="396"/>
    </location>
</feature>
<evidence type="ECO:0000256" key="1">
    <source>
        <dbReference type="ARBA" id="ARBA00004377"/>
    </source>
</evidence>
<keyword evidence="3" id="KW-0813">Transport</keyword>
<keyword evidence="6" id="KW-0812">Transmembrane</keyword>
<protein>
    <submittedName>
        <fullName evidence="12">Type II secretion system protein L (GspL)</fullName>
    </submittedName>
</protein>
<dbReference type="GO" id="GO:0015628">
    <property type="term" value="P:protein secretion by the type II secretion system"/>
    <property type="evidence" value="ECO:0007669"/>
    <property type="project" value="InterPro"/>
</dbReference>
<dbReference type="InterPro" id="IPR025691">
    <property type="entry name" value="GspL_pp_dom"/>
</dbReference>
<dbReference type="InterPro" id="IPR024230">
    <property type="entry name" value="GspL_cyto_dom"/>
</dbReference>
<dbReference type="GO" id="GO:0009276">
    <property type="term" value="C:Gram-negative-bacterium-type cell wall"/>
    <property type="evidence" value="ECO:0007669"/>
    <property type="project" value="InterPro"/>
</dbReference>
<reference evidence="12 13" key="1">
    <citation type="submission" date="2019-03" db="EMBL/GenBank/DDBJ databases">
        <title>Genomic Encyclopedia of Type Strains, Phase IV (KMG-IV): sequencing the most valuable type-strain genomes for metagenomic binning, comparative biology and taxonomic classification.</title>
        <authorList>
            <person name="Goeker M."/>
        </authorList>
    </citation>
    <scope>NUCLEOTIDE SEQUENCE [LARGE SCALE GENOMIC DNA]</scope>
    <source>
        <strain evidence="12 13">DSM 1709</strain>
    </source>
</reference>
<evidence type="ECO:0000256" key="8">
    <source>
        <dbReference type="ARBA" id="ARBA00022989"/>
    </source>
</evidence>
<evidence type="ECO:0000256" key="2">
    <source>
        <dbReference type="ARBA" id="ARBA00005318"/>
    </source>
</evidence>
<dbReference type="Gene3D" id="3.30.420.380">
    <property type="match status" value="1"/>
</dbReference>
<evidence type="ECO:0000256" key="3">
    <source>
        <dbReference type="ARBA" id="ARBA00022448"/>
    </source>
</evidence>
<comment type="subcellular location">
    <subcellularLocation>
        <location evidence="1">Cell inner membrane</location>
        <topology evidence="1">Single-pass membrane protein</topology>
    </subcellularLocation>
</comment>
<evidence type="ECO:0000256" key="7">
    <source>
        <dbReference type="ARBA" id="ARBA00022927"/>
    </source>
</evidence>
<keyword evidence="9" id="KW-0472">Membrane</keyword>
<sequence>MAVLVLQIPPRQRLASRAADESVPPRSLAELDYVFSPDGLAVGSSGRAAPALLPRADSVVAVLADADVAWQRITLPKAPPARLRAALAGMLEEALLDDEDALHFALPPQAASGSEAWIAVVHRGWLAGVVAELEAAGVVVDRVVPAAVPGTPGGHFCLPADADADAAPWLTLVREDGITRLRTDGTLARALLPADPAAQRWTATPAAAAAAERFLGQPVEVFAEAGRVLDAARSPWNLRQFELAPRRRGLRVLRELMQRLMSPEWRPVRWGALALVVVQVVGLNALAWQQRRAIDERQAQLTTTLQQSFPGVRAVVDAPLQMRREAERLRAAAGRAGDGDLEVLLGAAAAAWPEGQGPVQTLRYESGRLTLAADGWSEPEIAGFRARLGPAGYAVELADGRITLTRRAGAAA</sequence>
<accession>A0A4R2MEW0</accession>
<keyword evidence="7" id="KW-0653">Protein transport</keyword>
<dbReference type="InterPro" id="IPR043129">
    <property type="entry name" value="ATPase_NBD"/>
</dbReference>
<dbReference type="Pfam" id="PF12693">
    <property type="entry name" value="GspL_C"/>
    <property type="match status" value="1"/>
</dbReference>
<keyword evidence="4" id="KW-1003">Cell membrane</keyword>